<comment type="caution">
    <text evidence="1">The sequence shown here is derived from an EMBL/GenBank/DDBJ whole genome shotgun (WGS) entry which is preliminary data.</text>
</comment>
<gene>
    <name evidence="1" type="ORF">BDK89_0159</name>
</gene>
<dbReference type="EMBL" id="SOAU01000001">
    <property type="protein sequence ID" value="TDT14604.1"/>
    <property type="molecule type" value="Genomic_DNA"/>
</dbReference>
<name>A0A4R7HVS8_9ACTN</name>
<reference evidence="1 2" key="1">
    <citation type="submission" date="2019-03" db="EMBL/GenBank/DDBJ databases">
        <title>Sequencing the genomes of 1000 actinobacteria strains.</title>
        <authorList>
            <person name="Klenk H.-P."/>
        </authorList>
    </citation>
    <scope>NUCLEOTIDE SEQUENCE [LARGE SCALE GENOMIC DNA]</scope>
    <source>
        <strain evidence="1 2">DSM 18936</strain>
    </source>
</reference>
<evidence type="ECO:0000313" key="2">
    <source>
        <dbReference type="Proteomes" id="UP000294558"/>
    </source>
</evidence>
<accession>A0A4R7HVS8</accession>
<dbReference type="Proteomes" id="UP000294558">
    <property type="component" value="Unassembled WGS sequence"/>
</dbReference>
<proteinExistence type="predicted"/>
<sequence length="235" mass="25996">MARSHKDKIVRALKKEPHEKASYAKLARALGDDWTVEKVQAKVRELEADDDTPICVVRGGVQYFGCETGKKPGLYKEVRRGVERRWGKDNSMRNIAVEHTSRTSAKGSGKWTQPDLVARVNRRADAKPEIVFLAIEVEQPGGFDVVSVYQAYEFGRGADFSWVFYTGPKCTGPTWRQVEVAARDLGVGIVHAARPTAPAAWDTVIDAKIRDRTSDEQADFFHRSGLSAASFAGGS</sequence>
<organism evidence="1 2">
    <name type="scientific">Ilumatobacter fluminis</name>
    <dbReference type="NCBI Taxonomy" id="467091"/>
    <lineage>
        <taxon>Bacteria</taxon>
        <taxon>Bacillati</taxon>
        <taxon>Actinomycetota</taxon>
        <taxon>Acidimicrobiia</taxon>
        <taxon>Acidimicrobiales</taxon>
        <taxon>Ilumatobacteraceae</taxon>
        <taxon>Ilumatobacter</taxon>
    </lineage>
</organism>
<keyword evidence="2" id="KW-1185">Reference proteome</keyword>
<protein>
    <submittedName>
        <fullName evidence="1">Uncharacterized protein</fullName>
    </submittedName>
</protein>
<dbReference type="OrthoDB" id="4578845at2"/>
<dbReference type="AlphaFoldDB" id="A0A4R7HVS8"/>
<evidence type="ECO:0000313" key="1">
    <source>
        <dbReference type="EMBL" id="TDT14604.1"/>
    </source>
</evidence>
<dbReference type="RefSeq" id="WP_133867134.1">
    <property type="nucleotide sequence ID" value="NZ_SOAU01000001.1"/>
</dbReference>